<dbReference type="GO" id="GO:0005794">
    <property type="term" value="C:Golgi apparatus"/>
    <property type="evidence" value="ECO:0007669"/>
    <property type="project" value="TreeGrafter"/>
</dbReference>
<dbReference type="PANTHER" id="PTHR45711:SF3">
    <property type="entry name" value="CLC CHANNEL"/>
    <property type="match status" value="1"/>
</dbReference>
<dbReference type="PANTHER" id="PTHR45711">
    <property type="entry name" value="CHLORIDE CHANNEL PROTEIN"/>
    <property type="match status" value="1"/>
</dbReference>
<keyword evidence="3 9" id="KW-0812">Transmembrane</keyword>
<dbReference type="PRINTS" id="PR00762">
    <property type="entry name" value="CLCHANNEL"/>
</dbReference>
<evidence type="ECO:0000259" key="11">
    <source>
        <dbReference type="PROSITE" id="PS51371"/>
    </source>
</evidence>
<dbReference type="CDD" id="cd03684">
    <property type="entry name" value="ClC_3_like"/>
    <property type="match status" value="1"/>
</dbReference>
<dbReference type="InterPro" id="IPR001807">
    <property type="entry name" value="ClC"/>
</dbReference>
<evidence type="ECO:0000256" key="6">
    <source>
        <dbReference type="ARBA" id="ARBA00023136"/>
    </source>
</evidence>
<comment type="subcellular location">
    <subcellularLocation>
        <location evidence="1 9">Membrane</location>
        <topology evidence="1 9">Multi-pass membrane protein</topology>
    </subcellularLocation>
</comment>
<evidence type="ECO:0000256" key="4">
    <source>
        <dbReference type="ARBA" id="ARBA00022989"/>
    </source>
</evidence>
<evidence type="ECO:0000256" key="2">
    <source>
        <dbReference type="ARBA" id="ARBA00022448"/>
    </source>
</evidence>
<dbReference type="Pfam" id="PF00571">
    <property type="entry name" value="CBS"/>
    <property type="match status" value="1"/>
</dbReference>
<comment type="similarity">
    <text evidence="9">Belongs to the chloride channel (TC 2.A.49) family.</text>
</comment>
<gene>
    <name evidence="12" type="ORF">PCL_05015</name>
</gene>
<evidence type="ECO:0000256" key="7">
    <source>
        <dbReference type="ARBA" id="ARBA00023214"/>
    </source>
</evidence>
<dbReference type="SUPFAM" id="SSF54631">
    <property type="entry name" value="CBS-domain pair"/>
    <property type="match status" value="1"/>
</dbReference>
<name>A0A2U3DWI8_PURLI</name>
<dbReference type="PROSITE" id="PS51371">
    <property type="entry name" value="CBS"/>
    <property type="match status" value="1"/>
</dbReference>
<feature type="transmembrane region" description="Helical" evidence="9">
    <location>
        <begin position="695"/>
        <end position="716"/>
    </location>
</feature>
<dbReference type="InterPro" id="IPR046342">
    <property type="entry name" value="CBS_dom_sf"/>
</dbReference>
<dbReference type="SMART" id="SM00116">
    <property type="entry name" value="CBS"/>
    <property type="match status" value="1"/>
</dbReference>
<evidence type="ECO:0000313" key="12">
    <source>
        <dbReference type="EMBL" id="PWI66602.1"/>
    </source>
</evidence>
<dbReference type="GO" id="GO:0005886">
    <property type="term" value="C:plasma membrane"/>
    <property type="evidence" value="ECO:0007669"/>
    <property type="project" value="TreeGrafter"/>
</dbReference>
<keyword evidence="8" id="KW-0129">CBS domain</keyword>
<feature type="transmembrane region" description="Helical" evidence="9">
    <location>
        <begin position="331"/>
        <end position="349"/>
    </location>
</feature>
<feature type="transmembrane region" description="Helical" evidence="9">
    <location>
        <begin position="397"/>
        <end position="416"/>
    </location>
</feature>
<reference evidence="12 13" key="1">
    <citation type="journal article" date="2016" name="Front. Microbiol.">
        <title>Genome and transcriptome sequences reveal the specific parasitism of the nematophagous Purpureocillium lilacinum 36-1.</title>
        <authorList>
            <person name="Xie J."/>
            <person name="Li S."/>
            <person name="Mo C."/>
            <person name="Xiao X."/>
            <person name="Peng D."/>
            <person name="Wang G."/>
            <person name="Xiao Y."/>
        </authorList>
    </citation>
    <scope>NUCLEOTIDE SEQUENCE [LARGE SCALE GENOMIC DNA]</scope>
    <source>
        <strain evidence="12 13">36-1</strain>
    </source>
</reference>
<dbReference type="GO" id="GO:0005769">
    <property type="term" value="C:early endosome"/>
    <property type="evidence" value="ECO:0007669"/>
    <property type="project" value="TreeGrafter"/>
</dbReference>
<dbReference type="InterPro" id="IPR014743">
    <property type="entry name" value="Cl-channel_core"/>
</dbReference>
<feature type="region of interest" description="Disordered" evidence="10">
    <location>
        <begin position="1"/>
        <end position="29"/>
    </location>
</feature>
<organism evidence="12 13">
    <name type="scientific">Purpureocillium lilacinum</name>
    <name type="common">Paecilomyces lilacinus</name>
    <dbReference type="NCBI Taxonomy" id="33203"/>
    <lineage>
        <taxon>Eukaryota</taxon>
        <taxon>Fungi</taxon>
        <taxon>Dikarya</taxon>
        <taxon>Ascomycota</taxon>
        <taxon>Pezizomycotina</taxon>
        <taxon>Sordariomycetes</taxon>
        <taxon>Hypocreomycetidae</taxon>
        <taxon>Hypocreales</taxon>
        <taxon>Ophiocordycipitaceae</taxon>
        <taxon>Purpureocillium</taxon>
    </lineage>
</organism>
<feature type="compositionally biased region" description="Polar residues" evidence="10">
    <location>
        <begin position="1"/>
        <end position="16"/>
    </location>
</feature>
<evidence type="ECO:0000313" key="13">
    <source>
        <dbReference type="Proteomes" id="UP000245956"/>
    </source>
</evidence>
<sequence length="981" mass="106847">MMCNRQISARQPPNHRNPNDPRTGKSARLVSPECSGVTVHRRASHRRRCRIADGIEHRDSRVKFQISNLIWTKWTKWVWQGHEGTCQASGGCRVSRTPEVMLAGLSSRGKRVQAATRLWQIYRTAAIPLGCQGTEYSTVQYSAVLGTDRAFHRSRPGLTKNRCWDLSQAQPSSDPAGDHLTSVSTGHQMKVQTGVTTQQERQLPCLRADFHEATAATPPDTQPRRCCAMATDNASVESATPTEAMPLLVATARHRPPSPRRPSRPALLSRASKDETAATAYAGDGLPYNDYTTIDWLHDLVKDSVRRSEVESRFRGGIRARIDAWWDLTQGWVAAFAVGILTAGVAFAVDVSVETVADWKEGRCAESIWMNRRACCALDAGQCNRWLPWASGFGSAYAVYVASALLFGVIAAGLAMTTKMNLPAVSANADDEAEGVEKPKGKVMYMAAGSGIPEIKTILSGFVIPHFLDLKVLVVKAIGATFAVATGMCLGKEGPFVHISTCVGYLVAKCVPKYATNERKMREALSVACSAGLSVAFGAPIGGVLFSYEEISTYFPRRVLWRSFLCSLVAAAALKELNPTGTGKLVLFETNYGVDYDFFHYVVFIFLGVCGGVFGGIFCHANFMWSKSFRKISVIKNSPVFEVFLVVLATALLQFPNRLIRDTGDITMERLLVDCNNVEEDWICEQEALDNKGTYYAWLISGTLVKLVLTTVTFGCKVPSGIIIPSLDAGALFGRMVGQVVPGISPGIFAMVGSAAFLAGVSRMTVSLAVIMFELTGEVNFIPPFMIAILTAKWVADCICADGVYDLAQHLQGHPFLEAERALSKIRTMRDSEGTATIAALIPPSETMEAVTVLTGPNYRVAPSILRAKLASLRARGLMDAGLVLVNERGICHGYLPEADLELVVQAIDEAGEEVELDLLGGMLAELINRSPVSVPATAPLEYAVEMFDKLGLRYLIVVEEETAKVVGVVLKKRLLRLLDE</sequence>
<accession>A0A2U3DWI8</accession>
<dbReference type="SUPFAM" id="SSF81340">
    <property type="entry name" value="Clc chloride channel"/>
    <property type="match status" value="1"/>
</dbReference>
<feature type="transmembrane region" description="Helical" evidence="9">
    <location>
        <begin position="524"/>
        <end position="548"/>
    </location>
</feature>
<keyword evidence="5 9" id="KW-0406">Ion transport</keyword>
<feature type="transmembrane region" description="Helical" evidence="9">
    <location>
        <begin position="598"/>
        <end position="619"/>
    </location>
</feature>
<evidence type="ECO:0000256" key="8">
    <source>
        <dbReference type="PROSITE-ProRule" id="PRU00703"/>
    </source>
</evidence>
<feature type="compositionally biased region" description="Basic residues" evidence="10">
    <location>
        <begin position="252"/>
        <end position="263"/>
    </location>
</feature>
<evidence type="ECO:0000256" key="5">
    <source>
        <dbReference type="ARBA" id="ARBA00023065"/>
    </source>
</evidence>
<dbReference type="Gene3D" id="3.10.580.10">
    <property type="entry name" value="CBS-domain"/>
    <property type="match status" value="1"/>
</dbReference>
<evidence type="ECO:0000256" key="10">
    <source>
        <dbReference type="SAM" id="MobiDB-lite"/>
    </source>
</evidence>
<feature type="region of interest" description="Disordered" evidence="10">
    <location>
        <begin position="251"/>
        <end position="273"/>
    </location>
</feature>
<dbReference type="Pfam" id="PF00654">
    <property type="entry name" value="Voltage_CLC"/>
    <property type="match status" value="1"/>
</dbReference>
<dbReference type="Proteomes" id="UP000245956">
    <property type="component" value="Unassembled WGS sequence"/>
</dbReference>
<dbReference type="InterPro" id="IPR000644">
    <property type="entry name" value="CBS_dom"/>
</dbReference>
<comment type="caution">
    <text evidence="12">The sequence shown here is derived from an EMBL/GenBank/DDBJ whole genome shotgun (WGS) entry which is preliminary data.</text>
</comment>
<feature type="transmembrane region" description="Helical" evidence="9">
    <location>
        <begin position="737"/>
        <end position="761"/>
    </location>
</feature>
<dbReference type="Gene3D" id="1.10.3080.10">
    <property type="entry name" value="Clc chloride channel"/>
    <property type="match status" value="1"/>
</dbReference>
<keyword evidence="7 9" id="KW-0868">Chloride</keyword>
<protein>
    <recommendedName>
        <fullName evidence="9">Chloride channel protein</fullName>
    </recommendedName>
</protein>
<dbReference type="GO" id="GO:0005247">
    <property type="term" value="F:voltage-gated chloride channel activity"/>
    <property type="evidence" value="ECO:0007669"/>
    <property type="project" value="TreeGrafter"/>
</dbReference>
<comment type="caution">
    <text evidence="9">Lacks conserved residue(s) required for the propagation of feature annotation.</text>
</comment>
<dbReference type="AlphaFoldDB" id="A0A2U3DWI8"/>
<evidence type="ECO:0000256" key="9">
    <source>
        <dbReference type="RuleBase" id="RU361221"/>
    </source>
</evidence>
<keyword evidence="6 9" id="KW-0472">Membrane</keyword>
<dbReference type="EMBL" id="LCWV01000024">
    <property type="protein sequence ID" value="PWI66602.1"/>
    <property type="molecule type" value="Genomic_DNA"/>
</dbReference>
<keyword evidence="4 9" id="KW-1133">Transmembrane helix</keyword>
<evidence type="ECO:0000256" key="1">
    <source>
        <dbReference type="ARBA" id="ARBA00004141"/>
    </source>
</evidence>
<feature type="domain" description="CBS" evidence="11">
    <location>
        <begin position="928"/>
        <end position="981"/>
    </location>
</feature>
<proteinExistence type="inferred from homology"/>
<evidence type="ECO:0000256" key="3">
    <source>
        <dbReference type="ARBA" id="ARBA00022692"/>
    </source>
</evidence>
<keyword evidence="2 9" id="KW-0813">Transport</keyword>